<evidence type="ECO:0000313" key="3">
    <source>
        <dbReference type="RefSeq" id="XP_025060827.1"/>
    </source>
</evidence>
<feature type="region of interest" description="Disordered" evidence="1">
    <location>
        <begin position="133"/>
        <end position="250"/>
    </location>
</feature>
<proteinExistence type="predicted"/>
<reference evidence="3" key="1">
    <citation type="submission" date="2025-08" db="UniProtKB">
        <authorList>
            <consortium name="RefSeq"/>
        </authorList>
    </citation>
    <scope>IDENTIFICATION</scope>
</reference>
<feature type="compositionally biased region" description="Low complexity" evidence="1">
    <location>
        <begin position="137"/>
        <end position="154"/>
    </location>
</feature>
<dbReference type="PANTHER" id="PTHR21038">
    <property type="entry name" value="40-2-3 PROTEIN-RELATED"/>
    <property type="match status" value="1"/>
</dbReference>
<evidence type="ECO:0000256" key="1">
    <source>
        <dbReference type="SAM" id="MobiDB-lite"/>
    </source>
</evidence>
<feature type="region of interest" description="Disordered" evidence="1">
    <location>
        <begin position="1"/>
        <end position="21"/>
    </location>
</feature>
<protein>
    <submittedName>
        <fullName evidence="3">UAP56-interacting factor-like</fullName>
    </submittedName>
</protein>
<gene>
    <name evidence="3" type="primary">LOC102367947</name>
</gene>
<accession>A0A3Q0GN05</accession>
<dbReference type="KEGG" id="asn:102367947"/>
<name>A0A3Q0GN05_ALLSI</name>
<dbReference type="GO" id="GO:0003729">
    <property type="term" value="F:mRNA binding"/>
    <property type="evidence" value="ECO:0007669"/>
    <property type="project" value="InterPro"/>
</dbReference>
<keyword evidence="2" id="KW-1185">Reference proteome</keyword>
<feature type="region of interest" description="Disordered" evidence="1">
    <location>
        <begin position="286"/>
        <end position="317"/>
    </location>
</feature>
<dbReference type="Proteomes" id="UP000189705">
    <property type="component" value="Unplaced"/>
</dbReference>
<dbReference type="PANTHER" id="PTHR21038:SF3">
    <property type="entry name" value="UAP56-INTERACTING FACTOR"/>
    <property type="match status" value="1"/>
</dbReference>
<dbReference type="GO" id="GO:0016607">
    <property type="term" value="C:nuclear speck"/>
    <property type="evidence" value="ECO:0007669"/>
    <property type="project" value="TreeGrafter"/>
</dbReference>
<organism evidence="2 3">
    <name type="scientific">Alligator sinensis</name>
    <name type="common">Chinese alligator</name>
    <dbReference type="NCBI Taxonomy" id="38654"/>
    <lineage>
        <taxon>Eukaryota</taxon>
        <taxon>Metazoa</taxon>
        <taxon>Chordata</taxon>
        <taxon>Craniata</taxon>
        <taxon>Vertebrata</taxon>
        <taxon>Euteleostomi</taxon>
        <taxon>Archelosauria</taxon>
        <taxon>Archosauria</taxon>
        <taxon>Crocodylia</taxon>
        <taxon>Alligatoridae</taxon>
        <taxon>Alligatorinae</taxon>
        <taxon>Alligator</taxon>
    </lineage>
</organism>
<dbReference type="InParanoid" id="A0A3Q0GN05"/>
<dbReference type="Pfam" id="PF07078">
    <property type="entry name" value="FYTT"/>
    <property type="match status" value="1"/>
</dbReference>
<dbReference type="GO" id="GO:0006406">
    <property type="term" value="P:mRNA export from nucleus"/>
    <property type="evidence" value="ECO:0007669"/>
    <property type="project" value="InterPro"/>
</dbReference>
<feature type="compositionally biased region" description="Acidic residues" evidence="1">
    <location>
        <begin position="1"/>
        <end position="11"/>
    </location>
</feature>
<feature type="compositionally biased region" description="Polar residues" evidence="1">
    <location>
        <begin position="161"/>
        <end position="200"/>
    </location>
</feature>
<dbReference type="RefSeq" id="XP_025060827.1">
    <property type="nucleotide sequence ID" value="XM_025205042.1"/>
</dbReference>
<dbReference type="InterPro" id="IPR009782">
    <property type="entry name" value="FYTTD1"/>
</dbReference>
<dbReference type="AlphaFoldDB" id="A0A3Q0GN05"/>
<evidence type="ECO:0000313" key="2">
    <source>
        <dbReference type="Proteomes" id="UP000189705"/>
    </source>
</evidence>
<sequence>MEPGAEPEPEPEPQPGCRLRTLPPAPLRCAAPHRIADASQNISRLLLLLSIEQTWKLNPSAEQIAWEQPHPLISFGLCLLHPDDIIKRHKKDQTDAQAVGNQRRQQLGNRNAYGYGRPRLRAWVQRNLQGPNRLRRGFGQQQYNRQQRRGTIPGPRRRTAVTLNGVSPLNRQISTQEGNQNEEGFSKSGDSGQTGAQTRPLQHPRRFRTLGAAVQGPARSGQPFTLNRRPAFQQKQIQQRRSKPGFYRGQNEASIAGKPPWMRRWQLAPNPGAVLTVSVANPQAGQGNVPFSRPGANRPFLRGRRPPFPRPTKPQPKGVMLRFNFRAMANQTSLTLDERFSGLRNKWRFMAARNVGRMVTMP</sequence>
<dbReference type="GeneID" id="102367947"/>